<sequence length="77" mass="8328">APAAAPSSSGSSTSELWEPEEPVESRASLPRELSHHPHPAAHRTLSDPQPAQHRKLTPAQLYRIRTTLVLNSTLTAS</sequence>
<evidence type="ECO:0000313" key="3">
    <source>
        <dbReference type="Proteomes" id="UP000054308"/>
    </source>
</evidence>
<dbReference type="AlphaFoldDB" id="A0A091IJH6"/>
<feature type="non-terminal residue" evidence="2">
    <location>
        <position position="1"/>
    </location>
</feature>
<organism evidence="2 3">
    <name type="scientific">Calypte anna</name>
    <name type="common">Anna's hummingbird</name>
    <name type="synonym">Archilochus anna</name>
    <dbReference type="NCBI Taxonomy" id="9244"/>
    <lineage>
        <taxon>Eukaryota</taxon>
        <taxon>Metazoa</taxon>
        <taxon>Chordata</taxon>
        <taxon>Craniata</taxon>
        <taxon>Vertebrata</taxon>
        <taxon>Euteleostomi</taxon>
        <taxon>Archelosauria</taxon>
        <taxon>Archosauria</taxon>
        <taxon>Dinosauria</taxon>
        <taxon>Saurischia</taxon>
        <taxon>Theropoda</taxon>
        <taxon>Coelurosauria</taxon>
        <taxon>Aves</taxon>
        <taxon>Neognathae</taxon>
        <taxon>Neoaves</taxon>
        <taxon>Strisores</taxon>
        <taxon>Apodiformes</taxon>
        <taxon>Trochilidae</taxon>
        <taxon>Calypte</taxon>
    </lineage>
</organism>
<name>A0A091IJH6_CALAN</name>
<dbReference type="Proteomes" id="UP000054308">
    <property type="component" value="Unassembled WGS sequence"/>
</dbReference>
<protein>
    <submittedName>
        <fullName evidence="2">Uncharacterized protein</fullName>
    </submittedName>
</protein>
<proteinExistence type="predicted"/>
<feature type="non-terminal residue" evidence="2">
    <location>
        <position position="77"/>
    </location>
</feature>
<evidence type="ECO:0000313" key="2">
    <source>
        <dbReference type="EMBL" id="KFP08387.1"/>
    </source>
</evidence>
<dbReference type="STRING" id="9244.A0A091IJH6"/>
<evidence type="ECO:0000256" key="1">
    <source>
        <dbReference type="SAM" id="MobiDB-lite"/>
    </source>
</evidence>
<feature type="compositionally biased region" description="Low complexity" evidence="1">
    <location>
        <begin position="1"/>
        <end position="14"/>
    </location>
</feature>
<gene>
    <name evidence="2" type="ORF">N300_05945</name>
</gene>
<dbReference type="EMBL" id="KL218792">
    <property type="protein sequence ID" value="KFP08387.1"/>
    <property type="molecule type" value="Genomic_DNA"/>
</dbReference>
<keyword evidence="3" id="KW-1185">Reference proteome</keyword>
<feature type="region of interest" description="Disordered" evidence="1">
    <location>
        <begin position="1"/>
        <end position="59"/>
    </location>
</feature>
<accession>A0A091IJH6</accession>
<reference evidence="2 3" key="1">
    <citation type="submission" date="2014-04" db="EMBL/GenBank/DDBJ databases">
        <title>Genome evolution of avian class.</title>
        <authorList>
            <person name="Zhang G."/>
            <person name="Li C."/>
        </authorList>
    </citation>
    <scope>NUCLEOTIDE SEQUENCE [LARGE SCALE GENOMIC DNA]</scope>
    <source>
        <strain evidence="2">BGI_N300</strain>
    </source>
</reference>